<dbReference type="EMBL" id="WBOF01000001">
    <property type="protein sequence ID" value="MQS11004.1"/>
    <property type="molecule type" value="Genomic_DNA"/>
</dbReference>
<organism evidence="2 3">
    <name type="scientific">Streptomyces kaniharaensis</name>
    <dbReference type="NCBI Taxonomy" id="212423"/>
    <lineage>
        <taxon>Bacteria</taxon>
        <taxon>Bacillati</taxon>
        <taxon>Actinomycetota</taxon>
        <taxon>Actinomycetes</taxon>
        <taxon>Kitasatosporales</taxon>
        <taxon>Streptomycetaceae</taxon>
        <taxon>Streptomyces</taxon>
    </lineage>
</organism>
<name>A0A6N7KLC5_9ACTN</name>
<dbReference type="AlphaFoldDB" id="A0A6N7KLC5"/>
<evidence type="ECO:0000256" key="1">
    <source>
        <dbReference type="SAM" id="Phobius"/>
    </source>
</evidence>
<sequence>MASYFTTTPAPAPRWAIRAAHAAALTTVPSGLWRIALAFGLPVGYSDEVLRQDFSIPGWGVVYVVALSVVSEALALLTIGLVRPWGEVVPRWVPFVGGRRVPPLAAVVPAALGALSLTVLWSDFLFWWVDEQHPALDGPWQDIVGVFYQPLVLWGPLLAAVTFSYYRRHRA</sequence>
<keyword evidence="1" id="KW-0812">Transmembrane</keyword>
<dbReference type="OrthoDB" id="2717873at2"/>
<feature type="transmembrane region" description="Helical" evidence="1">
    <location>
        <begin position="147"/>
        <end position="166"/>
    </location>
</feature>
<protein>
    <recommendedName>
        <fullName evidence="4">DUF3995 domain-containing protein</fullName>
    </recommendedName>
</protein>
<keyword evidence="1" id="KW-0472">Membrane</keyword>
<comment type="caution">
    <text evidence="2">The sequence shown here is derived from an EMBL/GenBank/DDBJ whole genome shotgun (WGS) entry which is preliminary data.</text>
</comment>
<proteinExistence type="predicted"/>
<evidence type="ECO:0000313" key="2">
    <source>
        <dbReference type="EMBL" id="MQS11004.1"/>
    </source>
</evidence>
<gene>
    <name evidence="2" type="ORF">F7Q99_01580</name>
</gene>
<feature type="transmembrane region" description="Helical" evidence="1">
    <location>
        <begin position="61"/>
        <end position="82"/>
    </location>
</feature>
<accession>A0A6N7KLC5</accession>
<reference evidence="2 3" key="1">
    <citation type="submission" date="2019-09" db="EMBL/GenBank/DDBJ databases">
        <title>Genome Sequences of Streptomyces kaniharaensis ATCC 21070.</title>
        <authorList>
            <person name="Zhu W."/>
            <person name="De Crecy-Lagard V."/>
            <person name="Richards N.G."/>
        </authorList>
    </citation>
    <scope>NUCLEOTIDE SEQUENCE [LARGE SCALE GENOMIC DNA]</scope>
    <source>
        <strain evidence="2 3">SF-557</strain>
    </source>
</reference>
<feature type="transmembrane region" description="Helical" evidence="1">
    <location>
        <begin position="20"/>
        <end position="41"/>
    </location>
</feature>
<feature type="transmembrane region" description="Helical" evidence="1">
    <location>
        <begin position="103"/>
        <end position="127"/>
    </location>
</feature>
<dbReference type="RefSeq" id="WP_153459731.1">
    <property type="nucleotide sequence ID" value="NZ_WBOF01000001.1"/>
</dbReference>
<keyword evidence="3" id="KW-1185">Reference proteome</keyword>
<dbReference type="Proteomes" id="UP000450000">
    <property type="component" value="Unassembled WGS sequence"/>
</dbReference>
<evidence type="ECO:0000313" key="3">
    <source>
        <dbReference type="Proteomes" id="UP000450000"/>
    </source>
</evidence>
<keyword evidence="1" id="KW-1133">Transmembrane helix</keyword>
<evidence type="ECO:0008006" key="4">
    <source>
        <dbReference type="Google" id="ProtNLM"/>
    </source>
</evidence>